<dbReference type="EMBL" id="JH795098">
    <property type="protein sequence ID" value="ELQ66409.1"/>
    <property type="molecule type" value="Genomic_DNA"/>
</dbReference>
<proteinExistence type="predicted"/>
<gene>
    <name evidence="1" type="ORF">OOW_P131scaffold00392g1</name>
</gene>
<protein>
    <submittedName>
        <fullName evidence="1">Uncharacterized protein</fullName>
    </submittedName>
</protein>
<dbReference type="AlphaFoldDB" id="L7JEX5"/>
<accession>L7JEX5</accession>
<evidence type="ECO:0000313" key="1">
    <source>
        <dbReference type="EMBL" id="ELQ66409.1"/>
    </source>
</evidence>
<reference evidence="1" key="1">
    <citation type="journal article" date="2012" name="PLoS Genet.">
        <title>Comparative analysis of the genomes of two field isolates of the rice blast fungus Magnaporthe oryzae.</title>
        <authorList>
            <person name="Xue M."/>
            <person name="Yang J."/>
            <person name="Li Z."/>
            <person name="Hu S."/>
            <person name="Yao N."/>
            <person name="Dean R.A."/>
            <person name="Zhao W."/>
            <person name="Shen M."/>
            <person name="Zhang H."/>
            <person name="Li C."/>
            <person name="Liu L."/>
            <person name="Cao L."/>
            <person name="Xu X."/>
            <person name="Xing Y."/>
            <person name="Hsiang T."/>
            <person name="Zhang Z."/>
            <person name="Xu J.R."/>
            <person name="Peng Y.L."/>
        </authorList>
    </citation>
    <scope>NUCLEOTIDE SEQUENCE [LARGE SCALE GENOMIC DNA]</scope>
    <source>
        <strain evidence="1">P131</strain>
    </source>
</reference>
<organism>
    <name type="scientific">Pyricularia oryzae (strain P131)</name>
    <name type="common">Rice blast fungus</name>
    <name type="synonym">Magnaporthe oryzae</name>
    <dbReference type="NCBI Taxonomy" id="1143193"/>
    <lineage>
        <taxon>Eukaryota</taxon>
        <taxon>Fungi</taxon>
        <taxon>Dikarya</taxon>
        <taxon>Ascomycota</taxon>
        <taxon>Pezizomycotina</taxon>
        <taxon>Sordariomycetes</taxon>
        <taxon>Sordariomycetidae</taxon>
        <taxon>Magnaporthales</taxon>
        <taxon>Pyriculariaceae</taxon>
        <taxon>Pyricularia</taxon>
    </lineage>
</organism>
<sequence>MAEGQGGLEHSILPAAGKWGAIGFGQLYPALGTLSTYSLAQLPTQRRTYLLKSLAIFSCCCCSGKWVSPQQMRVHSTRFGVVVQLEADYMLDL</sequence>
<name>L7JEX5_PYRO1</name>